<evidence type="ECO:0000313" key="2">
    <source>
        <dbReference type="Proteomes" id="UP001280121"/>
    </source>
</evidence>
<proteinExistence type="predicted"/>
<evidence type="ECO:0000313" key="1">
    <source>
        <dbReference type="EMBL" id="KAK2635512.1"/>
    </source>
</evidence>
<sequence length="178" mass="20594">MDHNDLFKLCESLSLLDDEDIPTTTFKREVKQSVKYKRWVLSEGIPMFQRQPGSIRRTQGVSMNQELGMILGKMVGLMEELDTGSSRDCLDRYRFLQVKINMDVLKPLKRALQVLLDGFYEMATIIVRYEHLLKLRFQCGILRHPLRKCSSSKPLGEETGSLKYRAWIRVGLGTVQEP</sequence>
<protein>
    <submittedName>
        <fullName evidence="1">Uncharacterized protein</fullName>
    </submittedName>
</protein>
<keyword evidence="2" id="KW-1185">Reference proteome</keyword>
<dbReference type="AlphaFoldDB" id="A0AAD9TG90"/>
<accession>A0AAD9TG90</accession>
<dbReference type="Proteomes" id="UP001280121">
    <property type="component" value="Unassembled WGS sequence"/>
</dbReference>
<organism evidence="1 2">
    <name type="scientific">Dipteronia dyeriana</name>
    <dbReference type="NCBI Taxonomy" id="168575"/>
    <lineage>
        <taxon>Eukaryota</taxon>
        <taxon>Viridiplantae</taxon>
        <taxon>Streptophyta</taxon>
        <taxon>Embryophyta</taxon>
        <taxon>Tracheophyta</taxon>
        <taxon>Spermatophyta</taxon>
        <taxon>Magnoliopsida</taxon>
        <taxon>eudicotyledons</taxon>
        <taxon>Gunneridae</taxon>
        <taxon>Pentapetalae</taxon>
        <taxon>rosids</taxon>
        <taxon>malvids</taxon>
        <taxon>Sapindales</taxon>
        <taxon>Sapindaceae</taxon>
        <taxon>Hippocastanoideae</taxon>
        <taxon>Acereae</taxon>
        <taxon>Dipteronia</taxon>
    </lineage>
</organism>
<gene>
    <name evidence="1" type="ORF">Ddye_030304</name>
</gene>
<name>A0AAD9TG90_9ROSI</name>
<comment type="caution">
    <text evidence="1">The sequence shown here is derived from an EMBL/GenBank/DDBJ whole genome shotgun (WGS) entry which is preliminary data.</text>
</comment>
<dbReference type="EMBL" id="JANJYI010000009">
    <property type="protein sequence ID" value="KAK2635512.1"/>
    <property type="molecule type" value="Genomic_DNA"/>
</dbReference>
<reference evidence="1" key="1">
    <citation type="journal article" date="2023" name="Plant J.">
        <title>Genome sequences and population genomics provide insights into the demographic history, inbreeding, and mutation load of two 'living fossil' tree species of Dipteronia.</title>
        <authorList>
            <person name="Feng Y."/>
            <person name="Comes H.P."/>
            <person name="Chen J."/>
            <person name="Zhu S."/>
            <person name="Lu R."/>
            <person name="Zhang X."/>
            <person name="Li P."/>
            <person name="Qiu J."/>
            <person name="Olsen K.M."/>
            <person name="Qiu Y."/>
        </authorList>
    </citation>
    <scope>NUCLEOTIDE SEQUENCE</scope>
    <source>
        <strain evidence="1">KIB01</strain>
    </source>
</reference>